<proteinExistence type="predicted"/>
<accession>A0A5K1UMQ4</accession>
<dbReference type="OMA" id="NDETECT"/>
<comment type="caution">
    <text evidence="2">The sequence shown here is derived from an EMBL/GenBank/DDBJ whole genome shotgun (WGS) entry which is preliminary data.</text>
</comment>
<evidence type="ECO:0000313" key="3">
    <source>
        <dbReference type="Proteomes" id="UP000078387"/>
    </source>
</evidence>
<dbReference type="AlphaFoldDB" id="A0A5K1UMQ4"/>
<evidence type="ECO:0000256" key="1">
    <source>
        <dbReference type="SAM" id="SignalP"/>
    </source>
</evidence>
<evidence type="ECO:0000313" key="2">
    <source>
        <dbReference type="EMBL" id="GAT99598.1"/>
    </source>
</evidence>
<dbReference type="VEuPathDB" id="AmoebaDB:KM1_322340"/>
<sequence>MLIFYIILLIICIHAKAYDCIPLGDKFEDGFNDNFFTLCKTTNNECSYYFKSNFTYSLNKPMECKSTYFNGNFIMTSSKDYWNAKTFYIQKHSQITLNGKFHTREEFNIGKNSKIIWNGAVSFERLIKFETTPSLNQPQLIIWNSNRIHLYKPTTTSTEQFEIQNPSNNDQCFDVMSFNNKNALDCDENTYNHYSPKDFDKGLSMTDGTAYLLSNKRLMRFCPNGITLNKNVICTMIGTDYSPSYSGRGDYIFNYPHCPCDDNRNECTLNIKTSLTTVNFNMVNISNTILHIDHDITLYNFVYAKQINVDDNVKLLINSLSSINKYNQMIKFNNFEITNIRKPNNKPQFKYNSETNTLEIDGNNHIKHLSNPSKPPFNLIINGNLTCNSFVSDCIYYFTASSISTTLTINGNGNNNIMTIDENITLINPFPNLDILLIQTMNVKKIHIVLN</sequence>
<protein>
    <recommendedName>
        <fullName evidence="4">Protein kinase domain containing protein</fullName>
    </recommendedName>
</protein>
<dbReference type="VEuPathDB" id="AmoebaDB:EHI5A_277970"/>
<dbReference type="VEuPathDB" id="AmoebaDB:EHI_165920"/>
<reference evidence="2 3" key="1">
    <citation type="submission" date="2016-05" db="EMBL/GenBank/DDBJ databases">
        <title>First whole genome sequencing of Entamoeba histolytica HM1:IMSS-clone-6.</title>
        <authorList>
            <person name="Mukherjee Avik.K."/>
            <person name="Izumyama S."/>
            <person name="Nakada-Tsukui K."/>
            <person name="Nozaki T."/>
        </authorList>
    </citation>
    <scope>NUCLEOTIDE SEQUENCE [LARGE SCALE GENOMIC DNA]</scope>
    <source>
        <strain evidence="2 3">HM1:IMSS clone 6</strain>
    </source>
</reference>
<evidence type="ECO:0008006" key="4">
    <source>
        <dbReference type="Google" id="ProtNLM"/>
    </source>
</evidence>
<gene>
    <name evidence="2" type="ORF">CL6EHI_165920</name>
</gene>
<feature type="chain" id="PRO_5023924092" description="Protein kinase domain containing protein" evidence="1">
    <location>
        <begin position="18"/>
        <end position="451"/>
    </location>
</feature>
<keyword evidence="1" id="KW-0732">Signal</keyword>
<dbReference type="VEuPathDB" id="AmoebaDB:KM1_284640"/>
<dbReference type="EMBL" id="BDEQ01000001">
    <property type="protein sequence ID" value="GAT99598.1"/>
    <property type="molecule type" value="Genomic_DNA"/>
</dbReference>
<organism evidence="2 3">
    <name type="scientific">Entamoeba histolytica</name>
    <dbReference type="NCBI Taxonomy" id="5759"/>
    <lineage>
        <taxon>Eukaryota</taxon>
        <taxon>Amoebozoa</taxon>
        <taxon>Evosea</taxon>
        <taxon>Archamoebae</taxon>
        <taxon>Mastigamoebida</taxon>
        <taxon>Entamoebidae</taxon>
        <taxon>Entamoeba</taxon>
    </lineage>
</organism>
<feature type="signal peptide" evidence="1">
    <location>
        <begin position="1"/>
        <end position="17"/>
    </location>
</feature>
<name>A0A5K1UMQ4_ENTHI</name>
<dbReference type="Proteomes" id="UP000078387">
    <property type="component" value="Unassembled WGS sequence"/>
</dbReference>